<reference evidence="2" key="1">
    <citation type="submission" date="2014-03" db="EMBL/GenBank/DDBJ databases">
        <authorList>
            <person name="Genoscope - CEA"/>
        </authorList>
    </citation>
    <scope>NUCLEOTIDE SEQUENCE [LARGE SCALE GENOMIC DNA]</scope>
    <source>
        <strain evidence="2">CF27</strain>
    </source>
</reference>
<dbReference type="EMBL" id="LT841305">
    <property type="protein sequence ID" value="SMH67694.1"/>
    <property type="molecule type" value="Genomic_DNA"/>
</dbReference>
<dbReference type="RefSeq" id="WP_035194280.1">
    <property type="nucleotide sequence ID" value="NZ_CCCS020000049.1"/>
</dbReference>
<keyword evidence="4" id="KW-1185">Reference proteome</keyword>
<dbReference type="Pfam" id="PF01878">
    <property type="entry name" value="EVE"/>
    <property type="match status" value="1"/>
</dbReference>
<evidence type="ECO:0000259" key="1">
    <source>
        <dbReference type="Pfam" id="PF01878"/>
    </source>
</evidence>
<dbReference type="EMBL" id="CCCS020000049">
    <property type="protein sequence ID" value="CDQ11334.1"/>
    <property type="molecule type" value="Genomic_DNA"/>
</dbReference>
<name>A0A060UXU1_9PROT</name>
<evidence type="ECO:0000313" key="4">
    <source>
        <dbReference type="Proteomes" id="UP000193925"/>
    </source>
</evidence>
<dbReference type="InterPro" id="IPR002740">
    <property type="entry name" value="EVE_domain"/>
</dbReference>
<dbReference type="AlphaFoldDB" id="A0A060UXU1"/>
<gene>
    <name evidence="3" type="ORF">AFERRI_50896</name>
    <name evidence="2" type="ORF">AFERRI_530229</name>
</gene>
<dbReference type="PANTHER" id="PTHR14087:SF7">
    <property type="entry name" value="THYMOCYTE NUCLEAR PROTEIN 1"/>
    <property type="match status" value="1"/>
</dbReference>
<sequence>MAYWLMKTEPDAFSLQDLQQRGQEPWDGIRNYQARNFLRSMQIGDGVFIYHSRVPVPGIVGTAEVVSTAYPDPTQFDPQSNHYDPASSLQQPRWDLIDVAYRRTFAHHIALDSLRTMPEFLDSPLIRKGNRLSILPITVSQWHHVLQCAG</sequence>
<dbReference type="CDD" id="cd21133">
    <property type="entry name" value="EVE"/>
    <property type="match status" value="1"/>
</dbReference>
<reference evidence="3 4" key="3">
    <citation type="submission" date="2017-03" db="EMBL/GenBank/DDBJ databases">
        <authorList>
            <person name="Regsiter A."/>
            <person name="William W."/>
        </authorList>
    </citation>
    <scope>NUCLEOTIDE SEQUENCE [LARGE SCALE GENOMIC DNA]</scope>
    <source>
        <strain evidence="3">PRJEB5721</strain>
    </source>
</reference>
<evidence type="ECO:0000313" key="3">
    <source>
        <dbReference type="EMBL" id="SMH67694.1"/>
    </source>
</evidence>
<dbReference type="InterPro" id="IPR047197">
    <property type="entry name" value="THYN1-like_EVE"/>
</dbReference>
<feature type="domain" description="EVE" evidence="1">
    <location>
        <begin position="2"/>
        <end position="148"/>
    </location>
</feature>
<dbReference type="InterPro" id="IPR052181">
    <property type="entry name" value="5hmC_binding"/>
</dbReference>
<protein>
    <recommendedName>
        <fullName evidence="1">EVE domain-containing protein</fullName>
    </recommendedName>
</protein>
<proteinExistence type="predicted"/>
<dbReference type="SUPFAM" id="SSF88697">
    <property type="entry name" value="PUA domain-like"/>
    <property type="match status" value="1"/>
</dbReference>
<reference evidence="2" key="2">
    <citation type="submission" date="2014-07" db="EMBL/GenBank/DDBJ databases">
        <title>Initial genome analysis of the psychrotolerant acidophile Acidithiobacillus ferrivorans CF27: insights into iron and sulfur oxidation pathways and into biofilm formation.</title>
        <authorList>
            <person name="Talla E."/>
            <person name="Hedrich S."/>
            <person name="Mangenot S."/>
            <person name="Ji B."/>
            <person name="Johnson D.B."/>
            <person name="Barbe V."/>
            <person name="Bonnefoy V."/>
        </authorList>
    </citation>
    <scope>NUCLEOTIDE SEQUENCE [LARGE SCALE GENOMIC DNA]</scope>
    <source>
        <strain evidence="2">CF27</strain>
    </source>
</reference>
<dbReference type="PANTHER" id="PTHR14087">
    <property type="entry name" value="THYMOCYTE NUCLEAR PROTEIN 1"/>
    <property type="match status" value="1"/>
</dbReference>
<dbReference type="Proteomes" id="UP000193925">
    <property type="component" value="Chromosome AFERRI"/>
</dbReference>
<accession>A0A060UXU1</accession>
<evidence type="ECO:0000313" key="2">
    <source>
        <dbReference type="EMBL" id="CDQ11334.1"/>
    </source>
</evidence>
<dbReference type="Gene3D" id="3.10.590.10">
    <property type="entry name" value="ph1033 like domains"/>
    <property type="match status" value="1"/>
</dbReference>
<organism evidence="2">
    <name type="scientific">Acidithiobacillus ferrivorans</name>
    <dbReference type="NCBI Taxonomy" id="160808"/>
    <lineage>
        <taxon>Bacteria</taxon>
        <taxon>Pseudomonadati</taxon>
        <taxon>Pseudomonadota</taxon>
        <taxon>Acidithiobacillia</taxon>
        <taxon>Acidithiobacillales</taxon>
        <taxon>Acidithiobacillaceae</taxon>
        <taxon>Acidithiobacillus</taxon>
    </lineage>
</organism>
<dbReference type="InterPro" id="IPR015947">
    <property type="entry name" value="PUA-like_sf"/>
</dbReference>